<dbReference type="OrthoDB" id="630895at2759"/>
<name>A0A1E1LD73_9HELO</name>
<feature type="region of interest" description="Disordered" evidence="3">
    <location>
        <begin position="1"/>
        <end position="67"/>
    </location>
</feature>
<feature type="short sequence motif" description="GXGXXG" evidence="2">
    <location>
        <begin position="150"/>
        <end position="155"/>
    </location>
</feature>
<feature type="compositionally biased region" description="Polar residues" evidence="3">
    <location>
        <begin position="627"/>
        <end position="638"/>
    </location>
</feature>
<dbReference type="InterPro" id="IPR002641">
    <property type="entry name" value="PNPLA_dom"/>
</dbReference>
<accession>A0A1E1LD73</accession>
<feature type="compositionally biased region" description="Low complexity" evidence="3">
    <location>
        <begin position="299"/>
        <end position="314"/>
    </location>
</feature>
<dbReference type="Proteomes" id="UP000178912">
    <property type="component" value="Unassembled WGS sequence"/>
</dbReference>
<dbReference type="EMBL" id="FJUX01000104">
    <property type="protein sequence ID" value="CZT08481.1"/>
    <property type="molecule type" value="Genomic_DNA"/>
</dbReference>
<reference evidence="6" key="1">
    <citation type="submission" date="2016-03" db="EMBL/GenBank/DDBJ databases">
        <authorList>
            <person name="Guldener U."/>
        </authorList>
    </citation>
    <scope>NUCLEOTIDE SEQUENCE [LARGE SCALE GENOMIC DNA]</scope>
    <source>
        <strain evidence="6">04CH-RAC-A.6.1</strain>
    </source>
</reference>
<feature type="compositionally biased region" description="Polar residues" evidence="3">
    <location>
        <begin position="280"/>
        <end position="290"/>
    </location>
</feature>
<dbReference type="GO" id="GO:0047499">
    <property type="term" value="F:calcium-independent phospholipase A2 activity"/>
    <property type="evidence" value="ECO:0007669"/>
    <property type="project" value="TreeGrafter"/>
</dbReference>
<dbReference type="Pfam" id="PF01734">
    <property type="entry name" value="Patatin"/>
    <property type="match status" value="1"/>
</dbReference>
<dbReference type="PANTHER" id="PTHR24185:SF4">
    <property type="entry name" value="SERINE HYDROLASE, PUTATIVE (AFU_ORTHOLOGUE AFUA_2G07870)-RELATED"/>
    <property type="match status" value="1"/>
</dbReference>
<gene>
    <name evidence="5" type="ORF">RAG0_13546</name>
</gene>
<feature type="compositionally biased region" description="Pro residues" evidence="3">
    <location>
        <begin position="691"/>
        <end position="700"/>
    </location>
</feature>
<evidence type="ECO:0000256" key="3">
    <source>
        <dbReference type="SAM" id="MobiDB-lite"/>
    </source>
</evidence>
<dbReference type="GO" id="GO:0046486">
    <property type="term" value="P:glycerolipid metabolic process"/>
    <property type="evidence" value="ECO:0007669"/>
    <property type="project" value="UniProtKB-ARBA"/>
</dbReference>
<sequence>MAHKWKEEDEDGVGDGVGDGEAYVRRRRLSRPGQASPEQGTAKSIYSISRTRQQMGKDAPKTKDTITSPFSYPRCLPVLSFTRKTYTHDNINITLAPGASTSQKRRSRFSASTVQVAGTATITTTMENNRAMRRKDTTKGAPLRILSLDGGGVRGYSMLIIIQELMHRTYVETEGKAPRRDQIPKPADHFDLIIGTGTGGLIAIMLGRLRLDLETCKEVYVQMTRKVFETDKTIAGIPYRSTLFKASKLEEAIKQCVREHTILEREGNDGEEPEGLGNLSGPTSPLSTKNNPRRHASNASVASFSARSPSSYTSRPMMGLRYGNANASLYDTRENRTKTAVTAIYQGTPKGGLPAILRSYDSRKEPSPEFDCSIWQAGRATCATGLAFKPIQVGQSVFIDEGAGQYNPCPFALDEACVNEWPGRDIGLVVSIGTGKRPSGSDNNSHLWYEGFMGEFAEARRRLISKIEGCEETHQYMVREGLAKRQVNIENYYRFNVEMGVGEFGMNEWNRLADISTGTRRYLGRSDVQKMSVEAAAKLAKILRAKARFDNEKTGGGPSLMSYQDMPLADVPEAYPNAVELPGDIPVLPARSPPPRPSYESGHHDNLEVPGYNQTPSPRSSAEKQAKFSQPQTNSSASIPPIQDPNQDRLVFHAPTPSEYRTAGGADKIAITSMDEQPHPPPVAKKQPMRAEPPPLPPKTPIQDPNGNGLGRGRPRVPLPYPEDDRPPPVVNMARKPEYRGR</sequence>
<dbReference type="SUPFAM" id="SSF52151">
    <property type="entry name" value="FabD/lysophospholipase-like"/>
    <property type="match status" value="1"/>
</dbReference>
<dbReference type="PANTHER" id="PTHR24185">
    <property type="entry name" value="CALCIUM-INDEPENDENT PHOSPHOLIPASE A2-GAMMA"/>
    <property type="match status" value="1"/>
</dbReference>
<keyword evidence="1" id="KW-0443">Lipid metabolism</keyword>
<feature type="compositionally biased region" description="Polar residues" evidence="3">
    <location>
        <begin position="36"/>
        <end position="54"/>
    </location>
</feature>
<evidence type="ECO:0000313" key="5">
    <source>
        <dbReference type="EMBL" id="CZT08481.1"/>
    </source>
</evidence>
<proteinExistence type="predicted"/>
<feature type="region of interest" description="Disordered" evidence="3">
    <location>
        <begin position="585"/>
        <end position="742"/>
    </location>
</feature>
<dbReference type="Gene3D" id="3.40.1090.10">
    <property type="entry name" value="Cytosolic phospholipase A2 catalytic domain"/>
    <property type="match status" value="1"/>
</dbReference>
<feature type="region of interest" description="Disordered" evidence="3">
    <location>
        <begin position="263"/>
        <end position="317"/>
    </location>
</feature>
<dbReference type="PROSITE" id="PS51635">
    <property type="entry name" value="PNPLA"/>
    <property type="match status" value="1"/>
</dbReference>
<dbReference type="GO" id="GO:0016020">
    <property type="term" value="C:membrane"/>
    <property type="evidence" value="ECO:0007669"/>
    <property type="project" value="TreeGrafter"/>
</dbReference>
<evidence type="ECO:0000256" key="1">
    <source>
        <dbReference type="ARBA" id="ARBA00023098"/>
    </source>
</evidence>
<evidence type="ECO:0000313" key="6">
    <source>
        <dbReference type="Proteomes" id="UP000178912"/>
    </source>
</evidence>
<evidence type="ECO:0000259" key="4">
    <source>
        <dbReference type="PROSITE" id="PS51635"/>
    </source>
</evidence>
<comment type="caution">
    <text evidence="2">Lacks conserved residue(s) required for the propagation of feature annotation.</text>
</comment>
<dbReference type="InterPro" id="IPR016035">
    <property type="entry name" value="Acyl_Trfase/lysoPLipase"/>
</dbReference>
<dbReference type="CDD" id="cd07216">
    <property type="entry name" value="Pat17_PNPLA8_PNPLA9_like3"/>
    <property type="match status" value="1"/>
</dbReference>
<dbReference type="GO" id="GO:0019369">
    <property type="term" value="P:arachidonate metabolic process"/>
    <property type="evidence" value="ECO:0007669"/>
    <property type="project" value="TreeGrafter"/>
</dbReference>
<keyword evidence="6" id="KW-1185">Reference proteome</keyword>
<feature type="domain" description="PNPLA" evidence="4">
    <location>
        <begin position="146"/>
        <end position="413"/>
    </location>
</feature>
<organism evidence="5 6">
    <name type="scientific">Rhynchosporium agropyri</name>
    <dbReference type="NCBI Taxonomy" id="914238"/>
    <lineage>
        <taxon>Eukaryota</taxon>
        <taxon>Fungi</taxon>
        <taxon>Dikarya</taxon>
        <taxon>Ascomycota</taxon>
        <taxon>Pezizomycotina</taxon>
        <taxon>Leotiomycetes</taxon>
        <taxon>Helotiales</taxon>
        <taxon>Ploettnerulaceae</taxon>
        <taxon>Rhynchosporium</taxon>
    </lineage>
</organism>
<evidence type="ECO:0000256" key="2">
    <source>
        <dbReference type="PROSITE-ProRule" id="PRU01161"/>
    </source>
</evidence>
<dbReference type="AlphaFoldDB" id="A0A1E1LD73"/>
<protein>
    <submittedName>
        <fullName evidence="5">Related to calcium-independent phospholipase A2</fullName>
    </submittedName>
</protein>